<name>A0A2L2TVN7_9HYPO</name>
<protein>
    <submittedName>
        <fullName evidence="1">Uncharacterized protein</fullName>
    </submittedName>
</protein>
<reference evidence="2" key="1">
    <citation type="submission" date="2014-10" db="EMBL/GenBank/DDBJ databases">
        <authorList>
            <person name="King R."/>
        </authorList>
    </citation>
    <scope>NUCLEOTIDE SEQUENCE [LARGE SCALE GENOMIC DNA]</scope>
    <source>
        <strain evidence="2">A3/5</strain>
    </source>
</reference>
<dbReference type="STRING" id="56646.A0A2L2TVN7"/>
<keyword evidence="2" id="KW-1185">Reference proteome</keyword>
<dbReference type="AlphaFoldDB" id="A0A2L2TVN7"/>
<evidence type="ECO:0000313" key="1">
    <source>
        <dbReference type="EMBL" id="CEI68436.1"/>
    </source>
</evidence>
<sequence>MKSIEEIAEVVNPGTFARIISLNEDPDQDRSATFIGNYKLFCILARLECSLVEYGMGYSGRAEFISEKRYRPISSLTVAEWGFCACQTEDVTVAKAATNGMNTNRPDG</sequence>
<proteinExistence type="predicted"/>
<dbReference type="EMBL" id="LN649231">
    <property type="protein sequence ID" value="CEI68436.1"/>
    <property type="molecule type" value="Genomic_DNA"/>
</dbReference>
<evidence type="ECO:0000313" key="2">
    <source>
        <dbReference type="Proteomes" id="UP000245910"/>
    </source>
</evidence>
<accession>A0A2L2TVN7</accession>
<organism evidence="1 2">
    <name type="scientific">Fusarium venenatum</name>
    <dbReference type="NCBI Taxonomy" id="56646"/>
    <lineage>
        <taxon>Eukaryota</taxon>
        <taxon>Fungi</taxon>
        <taxon>Dikarya</taxon>
        <taxon>Ascomycota</taxon>
        <taxon>Pezizomycotina</taxon>
        <taxon>Sordariomycetes</taxon>
        <taxon>Hypocreomycetidae</taxon>
        <taxon>Hypocreales</taxon>
        <taxon>Nectriaceae</taxon>
        <taxon>Fusarium</taxon>
    </lineage>
</organism>
<dbReference type="Proteomes" id="UP000245910">
    <property type="component" value="Chromosome III"/>
</dbReference>